<keyword evidence="3" id="KW-1185">Reference proteome</keyword>
<gene>
    <name evidence="2" type="ORF">I7X39_06915</name>
</gene>
<protein>
    <recommendedName>
        <fullName evidence="4">DNA polymerase III tau subunit domain-containing protein</fullName>
    </recommendedName>
</protein>
<dbReference type="InterPro" id="IPR038249">
    <property type="entry name" value="PolIII_tau_V_sf"/>
</dbReference>
<evidence type="ECO:0000313" key="3">
    <source>
        <dbReference type="Proteomes" id="UP000613266"/>
    </source>
</evidence>
<comment type="caution">
    <text evidence="2">The sequence shown here is derived from an EMBL/GenBank/DDBJ whole genome shotgun (WGS) entry which is preliminary data.</text>
</comment>
<reference evidence="2" key="1">
    <citation type="submission" date="2020-12" db="EMBL/GenBank/DDBJ databases">
        <title>The genome sequence of Inhella sp. 1Y17.</title>
        <authorList>
            <person name="Liu Y."/>
        </authorList>
    </citation>
    <scope>NUCLEOTIDE SEQUENCE</scope>
    <source>
        <strain evidence="2">1Y17</strain>
    </source>
</reference>
<proteinExistence type="predicted"/>
<feature type="compositionally biased region" description="Pro residues" evidence="1">
    <location>
        <begin position="16"/>
        <end position="38"/>
    </location>
</feature>
<evidence type="ECO:0008006" key="4">
    <source>
        <dbReference type="Google" id="ProtNLM"/>
    </source>
</evidence>
<evidence type="ECO:0000256" key="1">
    <source>
        <dbReference type="SAM" id="MobiDB-lite"/>
    </source>
</evidence>
<feature type="region of interest" description="Disordered" evidence="1">
    <location>
        <begin position="1"/>
        <end position="93"/>
    </location>
</feature>
<dbReference type="Gene3D" id="3.30.300.150">
    <property type="entry name" value="DNA polymerase III, tau subunit, domain V"/>
    <property type="match status" value="1"/>
</dbReference>
<sequence length="226" mass="23365">MSPVTPVRPPERVTPVTPPRPAPHPAPQPNPAPSPPPRAEAAPAVQLGAEADDVPPWLDLPPEELDDAPQALIEAPQLPEEPAAAAPSAPGLEPTPLGEAWAALFGELSVAALARTLGMQGQCLRLERGASAWQVTLRVSGEALRMAPGPAKLEAALTEHAGVPVKLDTEVGPVTDSPALREAAAKAARQLAAEAAVANSAELAALKRHFETTRIVPGTVRPLSEN</sequence>
<evidence type="ECO:0000313" key="2">
    <source>
        <dbReference type="EMBL" id="MBH9576629.1"/>
    </source>
</evidence>
<name>A0A931J314_9BURK</name>
<feature type="compositionally biased region" description="Low complexity" evidence="1">
    <location>
        <begin position="68"/>
        <end position="93"/>
    </location>
</feature>
<dbReference type="Proteomes" id="UP000613266">
    <property type="component" value="Unassembled WGS sequence"/>
</dbReference>
<dbReference type="EMBL" id="JAEDAK010000003">
    <property type="protein sequence ID" value="MBH9576629.1"/>
    <property type="molecule type" value="Genomic_DNA"/>
</dbReference>
<organism evidence="2 3">
    <name type="scientific">Inhella proteolytica</name>
    <dbReference type="NCBI Taxonomy" id="2795029"/>
    <lineage>
        <taxon>Bacteria</taxon>
        <taxon>Pseudomonadati</taxon>
        <taxon>Pseudomonadota</taxon>
        <taxon>Betaproteobacteria</taxon>
        <taxon>Burkholderiales</taxon>
        <taxon>Sphaerotilaceae</taxon>
        <taxon>Inhella</taxon>
    </lineage>
</organism>
<accession>A0A931J314</accession>
<dbReference type="AlphaFoldDB" id="A0A931J314"/>